<dbReference type="AlphaFoldDB" id="A0A1F8DHC4"/>
<evidence type="ECO:0000256" key="1">
    <source>
        <dbReference type="ARBA" id="ARBA00001947"/>
    </source>
</evidence>
<dbReference type="InterPro" id="IPR044537">
    <property type="entry name" value="Rip2-like"/>
</dbReference>
<evidence type="ECO:0000256" key="11">
    <source>
        <dbReference type="ARBA" id="ARBA00023049"/>
    </source>
</evidence>
<sequence length="214" mass="23361">MSILFSIVAFAVAITIHEAAHAWMADRLGDPTARLAGRLSLNPLAHVDIYGTILIPLILIFLGSPFVFGWAKPVVFDPYNLKNPRSDSALISLAGPLSNLILATFFSLVLRIYSLPFSPLAVFSGLIYPLIIINVALAVFNLIPIHPLDGGKILVGLLPPETARKIDLFLNRYGLMLLLFLIFPVFNGRSALSLYLYPVVSFVLSILIPGNPII</sequence>
<dbReference type="GO" id="GO:0008237">
    <property type="term" value="F:metallopeptidase activity"/>
    <property type="evidence" value="ECO:0007669"/>
    <property type="project" value="UniProtKB-KW"/>
</dbReference>
<evidence type="ECO:0000256" key="10">
    <source>
        <dbReference type="ARBA" id="ARBA00022989"/>
    </source>
</evidence>
<comment type="similarity">
    <text evidence="3">Belongs to the peptidase M50B family.</text>
</comment>
<evidence type="ECO:0000256" key="7">
    <source>
        <dbReference type="ARBA" id="ARBA00022723"/>
    </source>
</evidence>
<feature type="transmembrane region" description="Helical" evidence="13">
    <location>
        <begin position="89"/>
        <end position="114"/>
    </location>
</feature>
<evidence type="ECO:0000256" key="8">
    <source>
        <dbReference type="ARBA" id="ARBA00022801"/>
    </source>
</evidence>
<feature type="transmembrane region" description="Helical" evidence="13">
    <location>
        <begin position="126"/>
        <end position="148"/>
    </location>
</feature>
<protein>
    <recommendedName>
        <fullName evidence="14">Peptidase M50 domain-containing protein</fullName>
    </recommendedName>
</protein>
<keyword evidence="6 13" id="KW-0812">Transmembrane</keyword>
<dbReference type="PANTHER" id="PTHR35864:SF1">
    <property type="entry name" value="ZINC METALLOPROTEASE YWHC-RELATED"/>
    <property type="match status" value="1"/>
</dbReference>
<keyword evidence="10 13" id="KW-1133">Transmembrane helix</keyword>
<proteinExistence type="inferred from homology"/>
<organism evidence="15 16">
    <name type="scientific">Candidatus Woesebacteria bacterium RIFOXYD1_FULL_40_21</name>
    <dbReference type="NCBI Taxonomy" id="1802549"/>
    <lineage>
        <taxon>Bacteria</taxon>
        <taxon>Candidatus Woeseibacteriota</taxon>
    </lineage>
</organism>
<feature type="transmembrane region" description="Helical" evidence="13">
    <location>
        <begin position="169"/>
        <end position="186"/>
    </location>
</feature>
<gene>
    <name evidence="15" type="ORF">A2614_01830</name>
</gene>
<dbReference type="GO" id="GO:0005886">
    <property type="term" value="C:plasma membrane"/>
    <property type="evidence" value="ECO:0007669"/>
    <property type="project" value="UniProtKB-SubCell"/>
</dbReference>
<keyword evidence="8" id="KW-0378">Hydrolase</keyword>
<dbReference type="CDD" id="cd06158">
    <property type="entry name" value="S2P-M50_like_1"/>
    <property type="match status" value="1"/>
</dbReference>
<keyword evidence="4" id="KW-1003">Cell membrane</keyword>
<dbReference type="Proteomes" id="UP000178803">
    <property type="component" value="Unassembled WGS sequence"/>
</dbReference>
<evidence type="ECO:0000256" key="6">
    <source>
        <dbReference type="ARBA" id="ARBA00022692"/>
    </source>
</evidence>
<dbReference type="EMBL" id="MGIJ01000031">
    <property type="protein sequence ID" value="OGM87185.1"/>
    <property type="molecule type" value="Genomic_DNA"/>
</dbReference>
<name>A0A1F8DHC4_9BACT</name>
<keyword evidence="9" id="KW-0862">Zinc</keyword>
<evidence type="ECO:0000256" key="9">
    <source>
        <dbReference type="ARBA" id="ARBA00022833"/>
    </source>
</evidence>
<dbReference type="GO" id="GO:0046872">
    <property type="term" value="F:metal ion binding"/>
    <property type="evidence" value="ECO:0007669"/>
    <property type="project" value="UniProtKB-KW"/>
</dbReference>
<evidence type="ECO:0000313" key="16">
    <source>
        <dbReference type="Proteomes" id="UP000178803"/>
    </source>
</evidence>
<comment type="cofactor">
    <cofactor evidence="1">
        <name>Zn(2+)</name>
        <dbReference type="ChEBI" id="CHEBI:29105"/>
    </cofactor>
</comment>
<evidence type="ECO:0000256" key="4">
    <source>
        <dbReference type="ARBA" id="ARBA00022475"/>
    </source>
</evidence>
<feature type="domain" description="Peptidase M50" evidence="14">
    <location>
        <begin position="7"/>
        <end position="110"/>
    </location>
</feature>
<dbReference type="InterPro" id="IPR052348">
    <property type="entry name" value="Metallopeptidase_M50B"/>
</dbReference>
<evidence type="ECO:0000256" key="3">
    <source>
        <dbReference type="ARBA" id="ARBA00007931"/>
    </source>
</evidence>
<evidence type="ECO:0000259" key="14">
    <source>
        <dbReference type="Pfam" id="PF02163"/>
    </source>
</evidence>
<evidence type="ECO:0000256" key="2">
    <source>
        <dbReference type="ARBA" id="ARBA00004651"/>
    </source>
</evidence>
<reference evidence="15 16" key="1">
    <citation type="journal article" date="2016" name="Nat. Commun.">
        <title>Thousands of microbial genomes shed light on interconnected biogeochemical processes in an aquifer system.</title>
        <authorList>
            <person name="Anantharaman K."/>
            <person name="Brown C.T."/>
            <person name="Hug L.A."/>
            <person name="Sharon I."/>
            <person name="Castelle C.J."/>
            <person name="Probst A.J."/>
            <person name="Thomas B.C."/>
            <person name="Singh A."/>
            <person name="Wilkins M.J."/>
            <person name="Karaoz U."/>
            <person name="Brodie E.L."/>
            <person name="Williams K.H."/>
            <person name="Hubbard S.S."/>
            <person name="Banfield J.F."/>
        </authorList>
    </citation>
    <scope>NUCLEOTIDE SEQUENCE [LARGE SCALE GENOMIC DNA]</scope>
</reference>
<keyword evidence="12 13" id="KW-0472">Membrane</keyword>
<evidence type="ECO:0000256" key="13">
    <source>
        <dbReference type="SAM" id="Phobius"/>
    </source>
</evidence>
<feature type="transmembrane region" description="Helical" evidence="13">
    <location>
        <begin position="49"/>
        <end position="68"/>
    </location>
</feature>
<keyword evidence="7" id="KW-0479">Metal-binding</keyword>
<evidence type="ECO:0000256" key="12">
    <source>
        <dbReference type="ARBA" id="ARBA00023136"/>
    </source>
</evidence>
<comment type="caution">
    <text evidence="15">The sequence shown here is derived from an EMBL/GenBank/DDBJ whole genome shotgun (WGS) entry which is preliminary data.</text>
</comment>
<keyword evidence="5" id="KW-0645">Protease</keyword>
<dbReference type="InterPro" id="IPR008915">
    <property type="entry name" value="Peptidase_M50"/>
</dbReference>
<feature type="domain" description="Peptidase M50" evidence="14">
    <location>
        <begin position="124"/>
        <end position="180"/>
    </location>
</feature>
<evidence type="ECO:0000256" key="5">
    <source>
        <dbReference type="ARBA" id="ARBA00022670"/>
    </source>
</evidence>
<comment type="subcellular location">
    <subcellularLocation>
        <location evidence="2">Cell membrane</location>
        <topology evidence="2">Multi-pass membrane protein</topology>
    </subcellularLocation>
</comment>
<dbReference type="Pfam" id="PF02163">
    <property type="entry name" value="Peptidase_M50"/>
    <property type="match status" value="2"/>
</dbReference>
<dbReference type="GO" id="GO:0006508">
    <property type="term" value="P:proteolysis"/>
    <property type="evidence" value="ECO:0007669"/>
    <property type="project" value="UniProtKB-KW"/>
</dbReference>
<evidence type="ECO:0000313" key="15">
    <source>
        <dbReference type="EMBL" id="OGM87185.1"/>
    </source>
</evidence>
<feature type="transmembrane region" description="Helical" evidence="13">
    <location>
        <begin position="192"/>
        <end position="210"/>
    </location>
</feature>
<accession>A0A1F8DHC4</accession>
<keyword evidence="11" id="KW-0482">Metalloprotease</keyword>
<dbReference type="PANTHER" id="PTHR35864">
    <property type="entry name" value="ZINC METALLOPROTEASE MJ0611-RELATED"/>
    <property type="match status" value="1"/>
</dbReference>